<feature type="domain" description="DC1" evidence="3">
    <location>
        <begin position="262"/>
        <end position="309"/>
    </location>
</feature>
<dbReference type="AlphaFoldDB" id="A0AAD8N9V3"/>
<evidence type="ECO:0000313" key="5">
    <source>
        <dbReference type="Proteomes" id="UP001237642"/>
    </source>
</evidence>
<feature type="compositionally biased region" description="Polar residues" evidence="2">
    <location>
        <begin position="177"/>
        <end position="200"/>
    </location>
</feature>
<reference evidence="4" key="2">
    <citation type="submission" date="2023-05" db="EMBL/GenBank/DDBJ databases">
        <authorList>
            <person name="Schelkunov M.I."/>
        </authorList>
    </citation>
    <scope>NUCLEOTIDE SEQUENCE</scope>
    <source>
        <strain evidence="4">Hsosn_3</strain>
        <tissue evidence="4">Leaf</tissue>
    </source>
</reference>
<proteinExistence type="predicted"/>
<evidence type="ECO:0000256" key="1">
    <source>
        <dbReference type="ARBA" id="ARBA00022737"/>
    </source>
</evidence>
<feature type="domain" description="DC1" evidence="3">
    <location>
        <begin position="319"/>
        <end position="363"/>
    </location>
</feature>
<accession>A0AAD8N9V3</accession>
<evidence type="ECO:0000259" key="3">
    <source>
        <dbReference type="Pfam" id="PF03107"/>
    </source>
</evidence>
<dbReference type="InterPro" id="IPR046349">
    <property type="entry name" value="C1-like_sf"/>
</dbReference>
<dbReference type="PANTHER" id="PTHR46288:SF27">
    <property type="entry name" value="CYSTEINE_HISTIDINE-RICH C1 DOMAIN FAMILY PROTEIN"/>
    <property type="match status" value="1"/>
</dbReference>
<dbReference type="PANTHER" id="PTHR46288">
    <property type="entry name" value="PHORBOL-ESTER/DAG-TYPE DOMAIN-CONTAINING PROTEIN"/>
    <property type="match status" value="1"/>
</dbReference>
<feature type="region of interest" description="Disordered" evidence="2">
    <location>
        <begin position="150"/>
        <end position="200"/>
    </location>
</feature>
<dbReference type="SUPFAM" id="SSF57889">
    <property type="entry name" value="Cysteine-rich domain"/>
    <property type="match status" value="4"/>
</dbReference>
<reference evidence="4" key="1">
    <citation type="submission" date="2023-02" db="EMBL/GenBank/DDBJ databases">
        <title>Genome of toxic invasive species Heracleum sosnowskyi carries increased number of genes despite the absence of recent whole-genome duplications.</title>
        <authorList>
            <person name="Schelkunov M."/>
            <person name="Shtratnikova V."/>
            <person name="Makarenko M."/>
            <person name="Klepikova A."/>
            <person name="Omelchenko D."/>
            <person name="Novikova G."/>
            <person name="Obukhova E."/>
            <person name="Bogdanov V."/>
            <person name="Penin A."/>
            <person name="Logacheva M."/>
        </authorList>
    </citation>
    <scope>NUCLEOTIDE SEQUENCE</scope>
    <source>
        <strain evidence="4">Hsosn_3</strain>
        <tissue evidence="4">Leaf</tissue>
    </source>
</reference>
<sequence length="406" mass="45839">MEKNHFSHIHNLGQQQMIPQGHEIICSGCKLQASGLVHGCWECKFFLHDQCFTASRAMIHHSHPTHPLTLAPYPTYPSNTFFCNSCNLVGTGFAYSCSLCEFDIHVHCAYFSNTAAHESSPSYTSYQNNNHQNYVPHNYGPNYTYPPQTYNPQNPYINSAPQNATPYPKTPSHKHNSTPTQSASYNNDKMPNPNPQSGATGVTKHCTHGHPMYLSEVREKQMKLCSGCEENITGLAYVCKNNQCDFNLHMSCFDLPEQIQHNSHPNHPLTLIISPDQSNGYTCNGCHKKGFSFTYNCRICKFDLHTDCASLPKTVNRKDHDHALTLYYDMNGEFRCDACEITSEGCWLYLCRKCDFGTHTYCVKSNAKPVISNPQLDYYNESEEVMAALAAAKIQHDCNAFALSLW</sequence>
<dbReference type="InterPro" id="IPR004146">
    <property type="entry name" value="DC1"/>
</dbReference>
<protein>
    <recommendedName>
        <fullName evidence="3">DC1 domain-containing protein</fullName>
    </recommendedName>
</protein>
<feature type="domain" description="DC1" evidence="3">
    <location>
        <begin position="61"/>
        <end position="109"/>
    </location>
</feature>
<dbReference type="Proteomes" id="UP001237642">
    <property type="component" value="Unassembled WGS sequence"/>
</dbReference>
<dbReference type="Pfam" id="PF03107">
    <property type="entry name" value="C1_2"/>
    <property type="match status" value="4"/>
</dbReference>
<keyword evidence="1" id="KW-0677">Repeat</keyword>
<dbReference type="EMBL" id="JAUIZM010000001">
    <property type="protein sequence ID" value="KAK1401297.1"/>
    <property type="molecule type" value="Genomic_DNA"/>
</dbReference>
<feature type="domain" description="DC1" evidence="3">
    <location>
        <begin position="208"/>
        <end position="252"/>
    </location>
</feature>
<name>A0AAD8N9V3_9APIA</name>
<gene>
    <name evidence="4" type="ORF">POM88_000902</name>
</gene>
<organism evidence="4 5">
    <name type="scientific">Heracleum sosnowskyi</name>
    <dbReference type="NCBI Taxonomy" id="360622"/>
    <lineage>
        <taxon>Eukaryota</taxon>
        <taxon>Viridiplantae</taxon>
        <taxon>Streptophyta</taxon>
        <taxon>Embryophyta</taxon>
        <taxon>Tracheophyta</taxon>
        <taxon>Spermatophyta</taxon>
        <taxon>Magnoliopsida</taxon>
        <taxon>eudicotyledons</taxon>
        <taxon>Gunneridae</taxon>
        <taxon>Pentapetalae</taxon>
        <taxon>asterids</taxon>
        <taxon>campanulids</taxon>
        <taxon>Apiales</taxon>
        <taxon>Apiaceae</taxon>
        <taxon>Apioideae</taxon>
        <taxon>apioid superclade</taxon>
        <taxon>Tordylieae</taxon>
        <taxon>Tordyliinae</taxon>
        <taxon>Heracleum</taxon>
    </lineage>
</organism>
<keyword evidence="5" id="KW-1185">Reference proteome</keyword>
<comment type="caution">
    <text evidence="4">The sequence shown here is derived from an EMBL/GenBank/DDBJ whole genome shotgun (WGS) entry which is preliminary data.</text>
</comment>
<evidence type="ECO:0000256" key="2">
    <source>
        <dbReference type="SAM" id="MobiDB-lite"/>
    </source>
</evidence>
<evidence type="ECO:0000313" key="4">
    <source>
        <dbReference type="EMBL" id="KAK1401297.1"/>
    </source>
</evidence>